<sequence>MLKLFRISSLLEGVSYLVILCVTLGVISRDFVYMLGMTHGVLFMLYLVLSLAASHKQGWSVMTWLLVLLASLVPFAFIPVELFVRKELLKNEQAAATNLAQGS</sequence>
<comment type="caution">
    <text evidence="8">The sequence shown here is derived from an EMBL/GenBank/DDBJ whole genome shotgun (WGS) entry which is preliminary data.</text>
</comment>
<feature type="domain" description="DUF3817" evidence="7">
    <location>
        <begin position="2"/>
        <end position="85"/>
    </location>
</feature>
<reference evidence="8" key="1">
    <citation type="journal article" date="2022" name="Front. Microbiol.">
        <title>Genome-based taxonomic rearrangement of Oceanobacter-related bacteria including the description of Thalassolituus hydrocarbonoclasticus sp. nov. and Thalassolituus pacificus sp. nov. and emended description of the genus Thalassolituus.</title>
        <authorList>
            <person name="Dong C."/>
            <person name="Wei L."/>
            <person name="Wang J."/>
            <person name="Lai Q."/>
            <person name="Huang Z."/>
            <person name="Shao Z."/>
        </authorList>
    </citation>
    <scope>NUCLEOTIDE SEQUENCE</scope>
    <source>
        <strain evidence="8">59MF3M-4</strain>
    </source>
</reference>
<dbReference type="PANTHER" id="PTHR40077">
    <property type="entry name" value="MEMBRANE PROTEIN-RELATED"/>
    <property type="match status" value="1"/>
</dbReference>
<name>A0A9X2WEY7_9GAMM</name>
<dbReference type="NCBIfam" id="TIGR03954">
    <property type="entry name" value="integ_memb_HG"/>
    <property type="match status" value="1"/>
</dbReference>
<evidence type="ECO:0000259" key="7">
    <source>
        <dbReference type="Pfam" id="PF12823"/>
    </source>
</evidence>
<organism evidence="8 9">
    <name type="scientific">Thalassolituus pacificus</name>
    <dbReference type="NCBI Taxonomy" id="2975440"/>
    <lineage>
        <taxon>Bacteria</taxon>
        <taxon>Pseudomonadati</taxon>
        <taxon>Pseudomonadota</taxon>
        <taxon>Gammaproteobacteria</taxon>
        <taxon>Oceanospirillales</taxon>
        <taxon>Oceanospirillaceae</taxon>
        <taxon>Thalassolituus</taxon>
    </lineage>
</organism>
<evidence type="ECO:0000313" key="9">
    <source>
        <dbReference type="Proteomes" id="UP001147830"/>
    </source>
</evidence>
<dbReference type="GO" id="GO:0005886">
    <property type="term" value="C:plasma membrane"/>
    <property type="evidence" value="ECO:0007669"/>
    <property type="project" value="UniProtKB-SubCell"/>
</dbReference>
<keyword evidence="5 6" id="KW-0472">Membrane</keyword>
<evidence type="ECO:0000256" key="6">
    <source>
        <dbReference type="SAM" id="Phobius"/>
    </source>
</evidence>
<dbReference type="PANTHER" id="PTHR40077:SF1">
    <property type="entry name" value="MEMBRANE PROTEIN"/>
    <property type="match status" value="1"/>
</dbReference>
<protein>
    <submittedName>
        <fullName evidence="8">DUF3817 domain-containing protein</fullName>
    </submittedName>
</protein>
<evidence type="ECO:0000256" key="4">
    <source>
        <dbReference type="ARBA" id="ARBA00022989"/>
    </source>
</evidence>
<accession>A0A9X2WEY7</accession>
<feature type="transmembrane region" description="Helical" evidence="6">
    <location>
        <begin position="7"/>
        <end position="27"/>
    </location>
</feature>
<evidence type="ECO:0000256" key="1">
    <source>
        <dbReference type="ARBA" id="ARBA00004651"/>
    </source>
</evidence>
<dbReference type="Pfam" id="PF12823">
    <property type="entry name" value="DUF3817"/>
    <property type="match status" value="1"/>
</dbReference>
<keyword evidence="9" id="KW-1185">Reference proteome</keyword>
<dbReference type="RefSeq" id="WP_260975913.1">
    <property type="nucleotide sequence ID" value="NZ_JAOANI010000015.1"/>
</dbReference>
<gene>
    <name evidence="8" type="ORF">NYR02_08335</name>
</gene>
<evidence type="ECO:0000256" key="5">
    <source>
        <dbReference type="ARBA" id="ARBA00023136"/>
    </source>
</evidence>
<dbReference type="Proteomes" id="UP001147830">
    <property type="component" value="Unassembled WGS sequence"/>
</dbReference>
<evidence type="ECO:0000256" key="2">
    <source>
        <dbReference type="ARBA" id="ARBA00022475"/>
    </source>
</evidence>
<dbReference type="AlphaFoldDB" id="A0A9X2WEY7"/>
<feature type="transmembrane region" description="Helical" evidence="6">
    <location>
        <begin position="33"/>
        <end position="52"/>
    </location>
</feature>
<dbReference type="InterPro" id="IPR023845">
    <property type="entry name" value="DUF3817_TM"/>
</dbReference>
<feature type="transmembrane region" description="Helical" evidence="6">
    <location>
        <begin position="64"/>
        <end position="84"/>
    </location>
</feature>
<comment type="subcellular location">
    <subcellularLocation>
        <location evidence="1">Cell membrane</location>
        <topology evidence="1">Multi-pass membrane protein</topology>
    </subcellularLocation>
</comment>
<evidence type="ECO:0000256" key="3">
    <source>
        <dbReference type="ARBA" id="ARBA00022692"/>
    </source>
</evidence>
<keyword evidence="3 6" id="KW-0812">Transmembrane</keyword>
<reference evidence="8" key="2">
    <citation type="submission" date="2022-08" db="EMBL/GenBank/DDBJ databases">
        <authorList>
            <person name="Dong C."/>
        </authorList>
    </citation>
    <scope>NUCLEOTIDE SEQUENCE</scope>
    <source>
        <strain evidence="8">59MF3M-4</strain>
    </source>
</reference>
<proteinExistence type="predicted"/>
<keyword evidence="2" id="KW-1003">Cell membrane</keyword>
<evidence type="ECO:0000313" key="8">
    <source>
        <dbReference type="EMBL" id="MCT7359024.1"/>
    </source>
</evidence>
<dbReference type="EMBL" id="JAOANI010000015">
    <property type="protein sequence ID" value="MCT7359024.1"/>
    <property type="molecule type" value="Genomic_DNA"/>
</dbReference>
<keyword evidence="4 6" id="KW-1133">Transmembrane helix</keyword>